<dbReference type="SMART" id="SM01359">
    <property type="entry name" value="A2M_N_2"/>
    <property type="match status" value="1"/>
</dbReference>
<dbReference type="EMBL" id="JAEAOA010002242">
    <property type="protein sequence ID" value="KAK3609623.1"/>
    <property type="molecule type" value="Genomic_DNA"/>
</dbReference>
<dbReference type="Proteomes" id="UP001195483">
    <property type="component" value="Unassembled WGS sequence"/>
</dbReference>
<dbReference type="InterPro" id="IPR011625">
    <property type="entry name" value="A2M_N_BRD"/>
</dbReference>
<evidence type="ECO:0000313" key="4">
    <source>
        <dbReference type="EMBL" id="KAK3609623.1"/>
    </source>
</evidence>
<evidence type="ECO:0000259" key="3">
    <source>
        <dbReference type="SMART" id="SM01359"/>
    </source>
</evidence>
<dbReference type="AlphaFoldDB" id="A0AAE0TH79"/>
<keyword evidence="1" id="KW-0732">Signal</keyword>
<dbReference type="Gene3D" id="2.60.40.1930">
    <property type="match status" value="1"/>
</dbReference>
<evidence type="ECO:0000256" key="1">
    <source>
        <dbReference type="ARBA" id="ARBA00022729"/>
    </source>
</evidence>
<organism evidence="4 5">
    <name type="scientific">Potamilus streckersoni</name>
    <dbReference type="NCBI Taxonomy" id="2493646"/>
    <lineage>
        <taxon>Eukaryota</taxon>
        <taxon>Metazoa</taxon>
        <taxon>Spiralia</taxon>
        <taxon>Lophotrochozoa</taxon>
        <taxon>Mollusca</taxon>
        <taxon>Bivalvia</taxon>
        <taxon>Autobranchia</taxon>
        <taxon>Heteroconchia</taxon>
        <taxon>Palaeoheterodonta</taxon>
        <taxon>Unionida</taxon>
        <taxon>Unionoidea</taxon>
        <taxon>Unionidae</taxon>
        <taxon>Ambleminae</taxon>
        <taxon>Lampsilini</taxon>
        <taxon>Potamilus</taxon>
    </lineage>
</organism>
<comment type="caution">
    <text evidence="4">The sequence shown here is derived from an EMBL/GenBank/DDBJ whole genome shotgun (WGS) entry which is preliminary data.</text>
</comment>
<protein>
    <recommendedName>
        <fullName evidence="3">Alpha-2-macroglobulin bait region domain-containing protein</fullName>
    </recommendedName>
</protein>
<proteinExistence type="predicted"/>
<dbReference type="PANTHER" id="PTHR11412:SF136">
    <property type="entry name" value="CD109 ANTIGEN"/>
    <property type="match status" value="1"/>
</dbReference>
<dbReference type="Pfam" id="PF07703">
    <property type="entry name" value="A2M_BRD"/>
    <property type="match status" value="1"/>
</dbReference>
<dbReference type="Gene3D" id="6.20.50.160">
    <property type="match status" value="1"/>
</dbReference>
<name>A0AAE0TH79_9BIVA</name>
<sequence>MDYYYATWKYHGDEVMLEITFDLLLHQADGRPVISSEKSVEVIIYVKFYDATVHKYRAHTISHEFYSPPPTGVRTIQTDPPLESHLLHLEVKFKGFRTSIDVEKPSFTIGNGALQISMNFSVAAVITNNLVVHSGKGDSQGQKSTFISFEIIEEMEPYAQLIVYYFKNDTEWNADSLYFDVNDGTAIFKNKISLAFDKATSEPGDSIYLQVTTYPMSLANLVAVDQIVLLLKTGNDISQIDVCTLYGYLSNLA</sequence>
<keyword evidence="2" id="KW-0882">Thioester bond</keyword>
<dbReference type="PANTHER" id="PTHR11412">
    <property type="entry name" value="MACROGLOBULIN / COMPLEMENT"/>
    <property type="match status" value="1"/>
</dbReference>
<dbReference type="InterPro" id="IPR050473">
    <property type="entry name" value="A2M/Complement_sys"/>
</dbReference>
<accession>A0AAE0TH79</accession>
<evidence type="ECO:0000256" key="2">
    <source>
        <dbReference type="ARBA" id="ARBA00022966"/>
    </source>
</evidence>
<reference evidence="4" key="2">
    <citation type="journal article" date="2021" name="Genome Biol. Evol.">
        <title>Developing a high-quality reference genome for a parasitic bivalve with doubly uniparental inheritance (Bivalvia: Unionida).</title>
        <authorList>
            <person name="Smith C.H."/>
        </authorList>
    </citation>
    <scope>NUCLEOTIDE SEQUENCE</scope>
    <source>
        <strain evidence="4">CHS0354</strain>
        <tissue evidence="4">Mantle</tissue>
    </source>
</reference>
<keyword evidence="5" id="KW-1185">Reference proteome</keyword>
<gene>
    <name evidence="4" type="ORF">CHS0354_038626</name>
</gene>
<reference evidence="4" key="1">
    <citation type="journal article" date="2021" name="Genome Biol. Evol.">
        <title>A High-Quality Reference Genome for a Parasitic Bivalve with Doubly Uniparental Inheritance (Bivalvia: Unionida).</title>
        <authorList>
            <person name="Smith C.H."/>
        </authorList>
    </citation>
    <scope>NUCLEOTIDE SEQUENCE</scope>
    <source>
        <strain evidence="4">CHS0354</strain>
    </source>
</reference>
<feature type="domain" description="Alpha-2-macroglobulin bait region" evidence="3">
    <location>
        <begin position="98"/>
        <end position="231"/>
    </location>
</feature>
<reference evidence="4" key="3">
    <citation type="submission" date="2023-05" db="EMBL/GenBank/DDBJ databases">
        <authorList>
            <person name="Smith C.H."/>
        </authorList>
    </citation>
    <scope>NUCLEOTIDE SEQUENCE</scope>
    <source>
        <strain evidence="4">CHS0354</strain>
        <tissue evidence="4">Mantle</tissue>
    </source>
</reference>
<evidence type="ECO:0000313" key="5">
    <source>
        <dbReference type="Proteomes" id="UP001195483"/>
    </source>
</evidence>